<dbReference type="SUPFAM" id="SSF48371">
    <property type="entry name" value="ARM repeat"/>
    <property type="match status" value="1"/>
</dbReference>
<feature type="coiled-coil region" evidence="1">
    <location>
        <begin position="138"/>
        <end position="165"/>
    </location>
</feature>
<organism evidence="3 4">
    <name type="scientific">Microctonus hyperodae</name>
    <name type="common">Parasitoid wasp</name>
    <dbReference type="NCBI Taxonomy" id="165561"/>
    <lineage>
        <taxon>Eukaryota</taxon>
        <taxon>Metazoa</taxon>
        <taxon>Ecdysozoa</taxon>
        <taxon>Arthropoda</taxon>
        <taxon>Hexapoda</taxon>
        <taxon>Insecta</taxon>
        <taxon>Pterygota</taxon>
        <taxon>Neoptera</taxon>
        <taxon>Endopterygota</taxon>
        <taxon>Hymenoptera</taxon>
        <taxon>Apocrita</taxon>
        <taxon>Ichneumonoidea</taxon>
        <taxon>Braconidae</taxon>
        <taxon>Euphorinae</taxon>
        <taxon>Microctonus</taxon>
    </lineage>
</organism>
<dbReference type="InterPro" id="IPR016024">
    <property type="entry name" value="ARM-type_fold"/>
</dbReference>
<reference evidence="3" key="2">
    <citation type="submission" date="2023-03" db="EMBL/GenBank/DDBJ databases">
        <authorList>
            <person name="Inwood S.N."/>
            <person name="Skelly J.G."/>
            <person name="Guhlin J."/>
            <person name="Harrop T.W.R."/>
            <person name="Goldson S.G."/>
            <person name="Dearden P.K."/>
        </authorList>
    </citation>
    <scope>NUCLEOTIDE SEQUENCE</scope>
    <source>
        <strain evidence="3">Lincoln</strain>
        <tissue evidence="3">Whole body</tissue>
    </source>
</reference>
<feature type="region of interest" description="Disordered" evidence="2">
    <location>
        <begin position="328"/>
        <end position="364"/>
    </location>
</feature>
<proteinExistence type="predicted"/>
<feature type="compositionally biased region" description="Polar residues" evidence="2">
    <location>
        <begin position="1021"/>
        <end position="1033"/>
    </location>
</feature>
<feature type="compositionally biased region" description="Polar residues" evidence="2">
    <location>
        <begin position="347"/>
        <end position="364"/>
    </location>
</feature>
<protein>
    <submittedName>
        <fullName evidence="3">Uncharacterized protein</fullName>
    </submittedName>
</protein>
<feature type="region of interest" description="Disordered" evidence="2">
    <location>
        <begin position="771"/>
        <end position="795"/>
    </location>
</feature>
<gene>
    <name evidence="3" type="ORF">PV327_006547</name>
</gene>
<sequence length="1791" mass="203243">MESITETPSFNYSTDEIRFGDDNQKAEKAKQSFLTLKHKIFLTHDLIQRLNNKDKECERLKEEVEIAKKEADKWKTEQLASLAKILKFNSLKSEFEKNKKLWSKENSKLKEQIESDQKHLAQWMGKVEEIETSHSKTLMIIELEKSGLQSKIADLEQEIKILHTTYDIKKDDAKEKNIEKSKRRKKIKSPIKTTRSTGLLPELDSEISLDIEEVSVTASSPVDSLRKIIVNTTEAESQTMPSDFNLPILSVDHTQNDKLKCILSDSVTIQKPTTCDKNIMTDEFYNTTKKVYPLLCDKCELRMDSASVENIFKIMTACPPLITAVPPSPVRSKPTNRNADTIDVPNIKNTSVQTSPNVSSTNTSEQINSNISLMNTSAQNANILLTNKSAQNNSNMLLTNTSVENDSNVSFALEKIQQTLETLEKQIKKNKRAITHNKISHCNHAIPKNCCTQNNDSINMTNFSQVNMMTALWNSMMKLTDEKLQNRHVKRKKITNLKRKLRTVSRQKAKIKDSKIHSNSWIVDSDTSSFVSDHDMTIEITPVKSTGLVSKYKSRKKITEKESIKNIEITSQNPDTCSITYPDISPNLTENFNHDDNCKNLNLLEKPSISTTNSHAINSKFPVPNAITRRVTQSLPAVPIHAPITEDITSRKQTRPANVTNSVPKSRTGLLQKLRRLGKNNSPVNTYINPTKQLDYAEPSDKSTISVEEHVPAIKKRVAHANKVSTEDSNSVSSENNELSAKQNIIERSKEILNCKKRKITRSITKSVESSESKLSKSMEMDTIHSPKNQESTKLKSKNVLAKTLDNLFGSDPCDMSNTSTDINKEIESSFINNHIESHSTFEDHTSEFNQTCNNTLAVSTIQPSTKNDKLVLSDVTEENDDKINKIIGERQGKNNGISQIMEKNRMECLTEKIQVDIPNESNKIIIKSIDKDITVKDFDTSGELIKSMNLPSKNENNIIDTIHTISQTINSKSLPIESSQISPDAKKQTLRKRRRIDSDTKSGSESPSKLVSEKKKKISLTPNNSTEELNTITDKHHRRSSFPEIIQNEMGRFFNTKRIMTRSMKKTEESSILISPRSSPFIKDNSPQHENIKSPKKSKIPVNEKNTLIQSPKNFVKNLFPTQINEKQKTKNNVSNLTKDSSNSDIDCENYVENISHTHKFNTLKKSEELIVNVSSAKINGVSEDEKPLMIPIINEAKIVNDVEHENLNDKMHKEEKKKEENLSKPNVNIQNNYDCLQKNMEINLVNNIKERTNSVNAAEKIVELSSTCEFDSPLSPDANTELFPESPVSSNSNASLESTNVLSISVNHSNQQSQNSQGLEEKIMAHNQISKHLVNCSDSVRELRNRSVPMIPLKVTAISKNNSKNECTNNINVDNPENIKELLNRHLAMAHKNNAVVKDKKYRILAAQKITEEIIETVQREIRRLTDLRDWDDLIYQSVIDNLTKINSNKTIAKAVVELICKLSLLNEPLDKTHTPPAPMMTQSQQKIIALLVNLNKVKPDLINLIFNAINYQLFSITMSSKLQNEEIQGLARIFVSLCKIKKDRERVRIMICDALYSLQSKCIIIIHIALTSWTELIPIYNENSRQYLPMCIAHIIRHHKSKQSDVESKTFQLRNLMKNYYNYPEDSPLSANLLDEYLNELTAPNHDKNVITAIVLLAKKEGTEWTYKNIIKERLLKIIIENKNSSSYDALVLLGYLMKCFPLNDPDGAVKSIVEQCCAIHNAGTTPVDIQEGVVMALMLLGTRHYKYSEICNSILTWKPPRPLSPAIQRQLEIFFNSRTPQTWRQII</sequence>
<dbReference type="Proteomes" id="UP001168972">
    <property type="component" value="Unassembled WGS sequence"/>
</dbReference>
<evidence type="ECO:0000313" key="4">
    <source>
        <dbReference type="Proteomes" id="UP001168972"/>
    </source>
</evidence>
<evidence type="ECO:0000256" key="2">
    <source>
        <dbReference type="SAM" id="MobiDB-lite"/>
    </source>
</evidence>
<evidence type="ECO:0000313" key="3">
    <source>
        <dbReference type="EMBL" id="KAK0162801.1"/>
    </source>
</evidence>
<keyword evidence="1" id="KW-0175">Coiled coil</keyword>
<feature type="compositionally biased region" description="Basic and acidic residues" evidence="2">
    <location>
        <begin position="771"/>
        <end position="785"/>
    </location>
</feature>
<evidence type="ECO:0000256" key="1">
    <source>
        <dbReference type="SAM" id="Coils"/>
    </source>
</evidence>
<comment type="caution">
    <text evidence="3">The sequence shown here is derived from an EMBL/GenBank/DDBJ whole genome shotgun (WGS) entry which is preliminary data.</text>
</comment>
<name>A0AA39F4I6_MICHY</name>
<accession>A0AA39F4I6</accession>
<reference evidence="3" key="1">
    <citation type="journal article" date="2023" name="bioRxiv">
        <title>Scaffold-level genome assemblies of two parasitoid biocontrol wasps reveal the parthenogenesis mechanism and an associated novel virus.</title>
        <authorList>
            <person name="Inwood S."/>
            <person name="Skelly J."/>
            <person name="Guhlin J."/>
            <person name="Harrop T."/>
            <person name="Goldson S."/>
            <person name="Dearden P."/>
        </authorList>
    </citation>
    <scope>NUCLEOTIDE SEQUENCE</scope>
    <source>
        <strain evidence="3">Lincoln</strain>
        <tissue evidence="3">Whole body</tissue>
    </source>
</reference>
<feature type="region of interest" description="Disordered" evidence="2">
    <location>
        <begin position="1275"/>
        <end position="1296"/>
    </location>
</feature>
<feature type="region of interest" description="Disordered" evidence="2">
    <location>
        <begin position="975"/>
        <end position="1040"/>
    </location>
</feature>
<feature type="coiled-coil region" evidence="1">
    <location>
        <begin position="43"/>
        <end position="112"/>
    </location>
</feature>
<keyword evidence="4" id="KW-1185">Reference proteome</keyword>
<dbReference type="EMBL" id="JAQQBR010001833">
    <property type="protein sequence ID" value="KAK0162801.1"/>
    <property type="molecule type" value="Genomic_DNA"/>
</dbReference>
<feature type="region of interest" description="Disordered" evidence="2">
    <location>
        <begin position="1068"/>
        <end position="1099"/>
    </location>
</feature>